<reference evidence="1 2" key="1">
    <citation type="submission" date="2017-01" db="EMBL/GenBank/DDBJ databases">
        <title>The complete genome sequence of a sulfur-oxidizing marine bacterium Thioclava sp. 25B10_4T.</title>
        <authorList>
            <person name="Liu Y."/>
            <person name="Lai Q."/>
            <person name="Shao Z."/>
        </authorList>
    </citation>
    <scope>NUCLEOTIDE SEQUENCE [LARGE SCALE GENOMIC DNA]</scope>
    <source>
        <strain evidence="1 2">25B10_4</strain>
    </source>
</reference>
<evidence type="ECO:0000313" key="2">
    <source>
        <dbReference type="Proteomes" id="UP000185622"/>
    </source>
</evidence>
<name>A0ABN4X5Z8_9RHOB</name>
<proteinExistence type="predicted"/>
<evidence type="ECO:0008006" key="3">
    <source>
        <dbReference type="Google" id="ProtNLM"/>
    </source>
</evidence>
<keyword evidence="2" id="KW-1185">Reference proteome</keyword>
<gene>
    <name evidence="1" type="ORF">BMG03_00920</name>
</gene>
<evidence type="ECO:0000313" key="1">
    <source>
        <dbReference type="EMBL" id="AQS46517.1"/>
    </source>
</evidence>
<accession>A0ABN4X5Z8</accession>
<dbReference type="RefSeq" id="WP_075775317.1">
    <property type="nucleotide sequence ID" value="NZ_CP019437.1"/>
</dbReference>
<dbReference type="EMBL" id="CP019437">
    <property type="protein sequence ID" value="AQS46517.1"/>
    <property type="molecule type" value="Genomic_DNA"/>
</dbReference>
<sequence>MTERTFIDTAEVAEMLGLPSSQAFLIRRTDLEDHHGFPIPMPHWKRPLKYRRDQIEHWIEMNGTPKGEDPAIDPALIASGKVRMLAEARRS</sequence>
<organism evidence="1 2">
    <name type="scientific">Thioclava nitratireducens</name>
    <dbReference type="NCBI Taxonomy" id="1915078"/>
    <lineage>
        <taxon>Bacteria</taxon>
        <taxon>Pseudomonadati</taxon>
        <taxon>Pseudomonadota</taxon>
        <taxon>Alphaproteobacteria</taxon>
        <taxon>Rhodobacterales</taxon>
        <taxon>Paracoccaceae</taxon>
        <taxon>Thioclava</taxon>
    </lineage>
</organism>
<protein>
    <recommendedName>
        <fullName evidence="3">DNA-binding protein</fullName>
    </recommendedName>
</protein>
<dbReference type="Proteomes" id="UP000185622">
    <property type="component" value="Chromosome"/>
</dbReference>